<feature type="domain" description="Transcription regulator HTH AraC- type ligand binding" evidence="1">
    <location>
        <begin position="3"/>
        <end position="111"/>
    </location>
</feature>
<organism evidence="2 3">
    <name type="scientific">Amycolatopsis taiwanensis</name>
    <dbReference type="NCBI Taxonomy" id="342230"/>
    <lineage>
        <taxon>Bacteria</taxon>
        <taxon>Bacillati</taxon>
        <taxon>Actinomycetota</taxon>
        <taxon>Actinomycetes</taxon>
        <taxon>Pseudonocardiales</taxon>
        <taxon>Pseudonocardiaceae</taxon>
        <taxon>Amycolatopsis</taxon>
    </lineage>
</organism>
<gene>
    <name evidence="2" type="ORF">Atai01_45670</name>
</gene>
<reference evidence="2" key="1">
    <citation type="submission" date="2023-03" db="EMBL/GenBank/DDBJ databases">
        <title>Amycolatopsis taiwanensis NBRC 103393.</title>
        <authorList>
            <person name="Ichikawa N."/>
            <person name="Sato H."/>
            <person name="Tonouchi N."/>
        </authorList>
    </citation>
    <scope>NUCLEOTIDE SEQUENCE</scope>
    <source>
        <strain evidence="2">NBRC 103393</strain>
    </source>
</reference>
<dbReference type="EMBL" id="BSTI01000010">
    <property type="protein sequence ID" value="GLY67948.1"/>
    <property type="molecule type" value="Genomic_DNA"/>
</dbReference>
<dbReference type="Pfam" id="PF14525">
    <property type="entry name" value="AraC_binding_2"/>
    <property type="match status" value="1"/>
</dbReference>
<protein>
    <recommendedName>
        <fullName evidence="1">Transcription regulator HTH AraC- type ligand binding domain-containing protein</fullName>
    </recommendedName>
</protein>
<dbReference type="RefSeq" id="WP_285488105.1">
    <property type="nucleotide sequence ID" value="NZ_BSTI01000010.1"/>
</dbReference>
<accession>A0A9W6R3N2</accession>
<comment type="caution">
    <text evidence="2">The sequence shown here is derived from an EMBL/GenBank/DDBJ whole genome shotgun (WGS) entry which is preliminary data.</text>
</comment>
<sequence>MSIGLQSQGRSALTQGSRTALLGPGDLVVYKTARPYTLDQYDRFRMHIFHVPPQAVALPNSDICAVTATTLPADSGVATMLAPFLSTLAKTAASCPPHVGEQLAGTVTDLLTMLISERTGEKIGERSAGQAMALRVREYVNQHLAILTCNPKQSQITTASRFAIYTRFSKVRAPPSAAGYSNAGWRSAAASSRGVTA</sequence>
<dbReference type="AlphaFoldDB" id="A0A9W6R3N2"/>
<dbReference type="Proteomes" id="UP001165136">
    <property type="component" value="Unassembled WGS sequence"/>
</dbReference>
<proteinExistence type="predicted"/>
<dbReference type="InterPro" id="IPR035418">
    <property type="entry name" value="AraC-bd_2"/>
</dbReference>
<evidence type="ECO:0000313" key="2">
    <source>
        <dbReference type="EMBL" id="GLY67948.1"/>
    </source>
</evidence>
<evidence type="ECO:0000313" key="3">
    <source>
        <dbReference type="Proteomes" id="UP001165136"/>
    </source>
</evidence>
<keyword evidence="3" id="KW-1185">Reference proteome</keyword>
<name>A0A9W6R3N2_9PSEU</name>
<evidence type="ECO:0000259" key="1">
    <source>
        <dbReference type="Pfam" id="PF14525"/>
    </source>
</evidence>